<proteinExistence type="predicted"/>
<organism evidence="2 3">
    <name type="scientific">Hyphomicrobium nitrativorans NL23</name>
    <dbReference type="NCBI Taxonomy" id="1029756"/>
    <lineage>
        <taxon>Bacteria</taxon>
        <taxon>Pseudomonadati</taxon>
        <taxon>Pseudomonadota</taxon>
        <taxon>Alphaproteobacteria</taxon>
        <taxon>Hyphomicrobiales</taxon>
        <taxon>Hyphomicrobiaceae</taxon>
        <taxon>Hyphomicrobium</taxon>
    </lineage>
</organism>
<accession>V5SK23</accession>
<dbReference type="HOGENOM" id="CLU_2382223_0_0_5"/>
<name>V5SK23_9HYPH</name>
<dbReference type="OrthoDB" id="7933506at2"/>
<evidence type="ECO:0000313" key="2">
    <source>
        <dbReference type="EMBL" id="AHB50470.1"/>
    </source>
</evidence>
<keyword evidence="1" id="KW-1133">Transmembrane helix</keyword>
<dbReference type="AlphaFoldDB" id="V5SK23"/>
<keyword evidence="1" id="KW-0472">Membrane</keyword>
<evidence type="ECO:0000256" key="1">
    <source>
        <dbReference type="SAM" id="Phobius"/>
    </source>
</evidence>
<dbReference type="EMBL" id="CP006912">
    <property type="protein sequence ID" value="AHB50470.1"/>
    <property type="molecule type" value="Genomic_DNA"/>
</dbReference>
<keyword evidence="1" id="KW-0812">Transmembrane</keyword>
<dbReference type="Proteomes" id="UP000018542">
    <property type="component" value="Chromosome"/>
</dbReference>
<dbReference type="STRING" id="1029756.W911_17460"/>
<feature type="transmembrane region" description="Helical" evidence="1">
    <location>
        <begin position="70"/>
        <end position="90"/>
    </location>
</feature>
<dbReference type="RefSeq" id="WP_023788779.1">
    <property type="nucleotide sequence ID" value="NC_022997.1"/>
</dbReference>
<keyword evidence="3" id="KW-1185">Reference proteome</keyword>
<protein>
    <submittedName>
        <fullName evidence="2">Uncharacterized protein</fullName>
    </submittedName>
</protein>
<evidence type="ECO:0000313" key="3">
    <source>
        <dbReference type="Proteomes" id="UP000018542"/>
    </source>
</evidence>
<dbReference type="KEGG" id="hni:W911_17460"/>
<gene>
    <name evidence="2" type="ORF">W911_17460</name>
</gene>
<sequence length="94" mass="10708">MLLRLLLSTGTIFLSLILGAFALAAVGYNWPETLSMMLGWARDLKSLITRTGLEPKYNIWVELLLEERQLLFMFFTIGARIFLALLAAPFTSRR</sequence>
<dbReference type="PATRIC" id="fig|1029756.8.peg.3631"/>
<reference evidence="2 3" key="1">
    <citation type="journal article" date="2014" name="Genome Announc.">
        <title>Complete Genome Sequence of Hyphomicrobium nitrativorans Strain NL23, a Denitrifying Bacterium Isolated from Biofilm of a Methanol-Fed Denitrification System Treating Seawater at the Montreal Biodome.</title>
        <authorList>
            <person name="Martineau C."/>
            <person name="Villeneuve C."/>
            <person name="Mauffrey F."/>
            <person name="Villemur R."/>
        </authorList>
    </citation>
    <scope>NUCLEOTIDE SEQUENCE [LARGE SCALE GENOMIC DNA]</scope>
    <source>
        <strain evidence="2">NL23</strain>
    </source>
</reference>